<dbReference type="Proteomes" id="UP000299102">
    <property type="component" value="Unassembled WGS sequence"/>
</dbReference>
<dbReference type="AlphaFoldDB" id="A0A4C1ZY98"/>
<comment type="caution">
    <text evidence="1">The sequence shown here is derived from an EMBL/GenBank/DDBJ whole genome shotgun (WGS) entry which is preliminary data.</text>
</comment>
<keyword evidence="2" id="KW-1185">Reference proteome</keyword>
<gene>
    <name evidence="1" type="ORF">EVAR_51008_1</name>
</gene>
<reference evidence="1 2" key="1">
    <citation type="journal article" date="2019" name="Commun. Biol.">
        <title>The bagworm genome reveals a unique fibroin gene that provides high tensile strength.</title>
        <authorList>
            <person name="Kono N."/>
            <person name="Nakamura H."/>
            <person name="Ohtoshi R."/>
            <person name="Tomita M."/>
            <person name="Numata K."/>
            <person name="Arakawa K."/>
        </authorList>
    </citation>
    <scope>NUCLEOTIDE SEQUENCE [LARGE SCALE GENOMIC DNA]</scope>
</reference>
<sequence>MKRSYNDYRLIFGRARRANGCREKDETGGRSESIIRSDTYAVDLSPAPYLGRSTALHEWVIEGLSKFVRHLRNEMALFSTQKGKQRRNTEPGLFLTSSPDGAVATSMDVTRDVFQSFTDSRVYIRRDPFSTRHTSSDDARRSVFISPYCRRQYSCFRENLRYVFVYGGREGFVKSTNENLSLSRRRRPPLRGTLEMGNSNGYQTINVTNHIDGAPYAGGRGPRASLVSGRSLVSQKSPEIRLARTPPAAGGAVYPSCATSQLISAFAVLQPAYETNIIGRTRRKMKSCVNSKSGELDARKHLLLTHGRLRGGRGRAFVPLTSALAVDGSRSRLVINKLANAYKLF</sequence>
<proteinExistence type="predicted"/>
<dbReference type="EMBL" id="BGZK01002213">
    <property type="protein sequence ID" value="GBP91833.1"/>
    <property type="molecule type" value="Genomic_DNA"/>
</dbReference>
<evidence type="ECO:0000313" key="2">
    <source>
        <dbReference type="Proteomes" id="UP000299102"/>
    </source>
</evidence>
<organism evidence="1 2">
    <name type="scientific">Eumeta variegata</name>
    <name type="common">Bagworm moth</name>
    <name type="synonym">Eumeta japonica</name>
    <dbReference type="NCBI Taxonomy" id="151549"/>
    <lineage>
        <taxon>Eukaryota</taxon>
        <taxon>Metazoa</taxon>
        <taxon>Ecdysozoa</taxon>
        <taxon>Arthropoda</taxon>
        <taxon>Hexapoda</taxon>
        <taxon>Insecta</taxon>
        <taxon>Pterygota</taxon>
        <taxon>Neoptera</taxon>
        <taxon>Endopterygota</taxon>
        <taxon>Lepidoptera</taxon>
        <taxon>Glossata</taxon>
        <taxon>Ditrysia</taxon>
        <taxon>Tineoidea</taxon>
        <taxon>Psychidae</taxon>
        <taxon>Oiketicinae</taxon>
        <taxon>Eumeta</taxon>
    </lineage>
</organism>
<accession>A0A4C1ZY98</accession>
<name>A0A4C1ZY98_EUMVA</name>
<evidence type="ECO:0000313" key="1">
    <source>
        <dbReference type="EMBL" id="GBP91833.1"/>
    </source>
</evidence>
<protein>
    <submittedName>
        <fullName evidence="1">Uncharacterized protein</fullName>
    </submittedName>
</protein>